<protein>
    <submittedName>
        <fullName evidence="3">DUF2892 domain-containing protein</fullName>
    </submittedName>
</protein>
<dbReference type="Proteomes" id="UP000234639">
    <property type="component" value="Unassembled WGS sequence"/>
</dbReference>
<keyword evidence="1" id="KW-1133">Transmembrane helix</keyword>
<keyword evidence="1" id="KW-0472">Membrane</keyword>
<dbReference type="AlphaFoldDB" id="A0A2I1NCF8"/>
<evidence type="ECO:0000256" key="1">
    <source>
        <dbReference type="SAM" id="Phobius"/>
    </source>
</evidence>
<dbReference type="InterPro" id="IPR021309">
    <property type="entry name" value="YgaP-like_TM"/>
</dbReference>
<accession>A0A2I1NCF8</accession>
<organism evidence="3 4">
    <name type="scientific">Campylobacter ureolyticus</name>
    <dbReference type="NCBI Taxonomy" id="827"/>
    <lineage>
        <taxon>Bacteria</taxon>
        <taxon>Pseudomonadati</taxon>
        <taxon>Campylobacterota</taxon>
        <taxon>Epsilonproteobacteria</taxon>
        <taxon>Campylobacterales</taxon>
        <taxon>Campylobacteraceae</taxon>
        <taxon>Campylobacter</taxon>
    </lineage>
</organism>
<feature type="transmembrane region" description="Helical" evidence="1">
    <location>
        <begin position="7"/>
        <end position="24"/>
    </location>
</feature>
<dbReference type="Pfam" id="PF11127">
    <property type="entry name" value="YgaP-like_TM"/>
    <property type="match status" value="1"/>
</dbReference>
<evidence type="ECO:0000313" key="3">
    <source>
        <dbReference type="EMBL" id="PKZ30058.1"/>
    </source>
</evidence>
<feature type="transmembrane region" description="Helical" evidence="1">
    <location>
        <begin position="30"/>
        <end position="50"/>
    </location>
</feature>
<feature type="domain" description="Inner membrane protein YgaP-like transmembrane" evidence="2">
    <location>
        <begin position="1"/>
        <end position="57"/>
    </location>
</feature>
<sequence>MNIIDRVLRITLGFLILLIFGLINPTWWCFLGLIPLVSGVNEFCPIYFLLGKYKKDEKKKKAA</sequence>
<evidence type="ECO:0000313" key="4">
    <source>
        <dbReference type="Proteomes" id="UP000234639"/>
    </source>
</evidence>
<gene>
    <name evidence="3" type="ORF">CYJ41_01055</name>
</gene>
<name>A0A2I1NCF8_9BACT</name>
<evidence type="ECO:0000259" key="2">
    <source>
        <dbReference type="Pfam" id="PF11127"/>
    </source>
</evidence>
<dbReference type="EMBL" id="PKHU01000001">
    <property type="protein sequence ID" value="PKZ30058.1"/>
    <property type="molecule type" value="Genomic_DNA"/>
</dbReference>
<comment type="caution">
    <text evidence="3">The sequence shown here is derived from an EMBL/GenBank/DDBJ whole genome shotgun (WGS) entry which is preliminary data.</text>
</comment>
<reference evidence="3 4" key="1">
    <citation type="submission" date="2017-12" db="EMBL/GenBank/DDBJ databases">
        <title>Phylogenetic diversity of female urinary microbiome.</title>
        <authorList>
            <person name="Thomas-White K."/>
            <person name="Wolfe A.J."/>
        </authorList>
    </citation>
    <scope>NUCLEOTIDE SEQUENCE [LARGE SCALE GENOMIC DNA]</scope>
    <source>
        <strain evidence="3 4">UMB0112</strain>
    </source>
</reference>
<keyword evidence="1" id="KW-0812">Transmembrane</keyword>
<dbReference type="RefSeq" id="WP_101636538.1">
    <property type="nucleotide sequence ID" value="NZ_PKHU01000001.1"/>
</dbReference>
<dbReference type="Gene3D" id="6.10.140.1340">
    <property type="match status" value="1"/>
</dbReference>
<proteinExistence type="predicted"/>